<comment type="caution">
    <text evidence="2">The sequence shown here is derived from an EMBL/GenBank/DDBJ whole genome shotgun (WGS) entry which is preliminary data.</text>
</comment>
<evidence type="ECO:0000313" key="2">
    <source>
        <dbReference type="EMBL" id="CAK9250853.1"/>
    </source>
</evidence>
<gene>
    <name evidence="2" type="ORF">CSSPJE1EN1_LOCUS26231</name>
</gene>
<keyword evidence="1" id="KW-0175">Coiled coil</keyword>
<dbReference type="EMBL" id="CAXAQS010000255">
    <property type="protein sequence ID" value="CAK9250853.1"/>
    <property type="molecule type" value="Genomic_DNA"/>
</dbReference>
<proteinExistence type="predicted"/>
<keyword evidence="3" id="KW-1185">Reference proteome</keyword>
<organism evidence="2 3">
    <name type="scientific">Sphagnum jensenii</name>
    <dbReference type="NCBI Taxonomy" id="128206"/>
    <lineage>
        <taxon>Eukaryota</taxon>
        <taxon>Viridiplantae</taxon>
        <taxon>Streptophyta</taxon>
        <taxon>Embryophyta</taxon>
        <taxon>Bryophyta</taxon>
        <taxon>Sphagnophytina</taxon>
        <taxon>Sphagnopsida</taxon>
        <taxon>Sphagnales</taxon>
        <taxon>Sphagnaceae</taxon>
        <taxon>Sphagnum</taxon>
    </lineage>
</organism>
<evidence type="ECO:0000256" key="1">
    <source>
        <dbReference type="SAM" id="Coils"/>
    </source>
</evidence>
<feature type="coiled-coil region" evidence="1">
    <location>
        <begin position="212"/>
        <end position="239"/>
    </location>
</feature>
<accession>A0ABP0V8W0</accession>
<feature type="coiled-coil region" evidence="1">
    <location>
        <begin position="93"/>
        <end position="148"/>
    </location>
</feature>
<name>A0ABP0V8W0_9BRYO</name>
<reference evidence="2" key="1">
    <citation type="submission" date="2024-02" db="EMBL/GenBank/DDBJ databases">
        <authorList>
            <consortium name="ELIXIR-Norway"/>
            <consortium name="Elixir Norway"/>
        </authorList>
    </citation>
    <scope>NUCLEOTIDE SEQUENCE</scope>
</reference>
<sequence length="312" mass="34445">MDEKAALLDRQGLLQQQVADLQSNVLAAQTEVIFIHILFNKSLAHLYTDAHTASPTDCSRGASTRLTRSYRRAGALKVCSPIEYKSLWSHCLLALCRAREQVLEDRLKAAQAESAAAALVAESAAKEAAAQILQVTDLRARAEELSAERTAALALVRQLAETMHGAVTIDIERFINAHAYLDEAQNRSFCSRLSEALVARAETVGGETREENTALRQQLEELKAVNASLKEQLTVAERRDQSGRDEETDTEKIKTLLQSIFSRSCEQFPISNDSRTIEDKGNAAEEVESMFSGAQVQQGIRAILKEVIQLYT</sequence>
<dbReference type="Proteomes" id="UP001497444">
    <property type="component" value="Unassembled WGS sequence"/>
</dbReference>
<protein>
    <submittedName>
        <fullName evidence="2">Uncharacterized protein</fullName>
    </submittedName>
</protein>
<evidence type="ECO:0000313" key="3">
    <source>
        <dbReference type="Proteomes" id="UP001497444"/>
    </source>
</evidence>